<evidence type="ECO:0000313" key="2">
    <source>
        <dbReference type="EMBL" id="KAK4221842.1"/>
    </source>
</evidence>
<reference evidence="2" key="1">
    <citation type="journal article" date="2023" name="Mol. Phylogenet. Evol.">
        <title>Genome-scale phylogeny and comparative genomics of the fungal order Sordariales.</title>
        <authorList>
            <person name="Hensen N."/>
            <person name="Bonometti L."/>
            <person name="Westerberg I."/>
            <person name="Brannstrom I.O."/>
            <person name="Guillou S."/>
            <person name="Cros-Aarteil S."/>
            <person name="Calhoun S."/>
            <person name="Haridas S."/>
            <person name="Kuo A."/>
            <person name="Mondo S."/>
            <person name="Pangilinan J."/>
            <person name="Riley R."/>
            <person name="LaButti K."/>
            <person name="Andreopoulos B."/>
            <person name="Lipzen A."/>
            <person name="Chen C."/>
            <person name="Yan M."/>
            <person name="Daum C."/>
            <person name="Ng V."/>
            <person name="Clum A."/>
            <person name="Steindorff A."/>
            <person name="Ohm R.A."/>
            <person name="Martin F."/>
            <person name="Silar P."/>
            <person name="Natvig D.O."/>
            <person name="Lalanne C."/>
            <person name="Gautier V."/>
            <person name="Ament-Velasquez S.L."/>
            <person name="Kruys A."/>
            <person name="Hutchinson M.I."/>
            <person name="Powell A.J."/>
            <person name="Barry K."/>
            <person name="Miller A.N."/>
            <person name="Grigoriev I.V."/>
            <person name="Debuchy R."/>
            <person name="Gladieux P."/>
            <person name="Hiltunen Thoren M."/>
            <person name="Johannesson H."/>
        </authorList>
    </citation>
    <scope>NUCLEOTIDE SEQUENCE</scope>
    <source>
        <strain evidence="2">CBS 990.96</strain>
    </source>
</reference>
<keyword evidence="3" id="KW-1185">Reference proteome</keyword>
<reference evidence="2" key="2">
    <citation type="submission" date="2023-05" db="EMBL/GenBank/DDBJ databases">
        <authorList>
            <consortium name="Lawrence Berkeley National Laboratory"/>
            <person name="Steindorff A."/>
            <person name="Hensen N."/>
            <person name="Bonometti L."/>
            <person name="Westerberg I."/>
            <person name="Brannstrom I.O."/>
            <person name="Guillou S."/>
            <person name="Cros-Aarteil S."/>
            <person name="Calhoun S."/>
            <person name="Haridas S."/>
            <person name="Kuo A."/>
            <person name="Mondo S."/>
            <person name="Pangilinan J."/>
            <person name="Riley R."/>
            <person name="Labutti K."/>
            <person name="Andreopoulos B."/>
            <person name="Lipzen A."/>
            <person name="Chen C."/>
            <person name="Yanf M."/>
            <person name="Daum C."/>
            <person name="Ng V."/>
            <person name="Clum A."/>
            <person name="Ohm R."/>
            <person name="Martin F."/>
            <person name="Silar P."/>
            <person name="Natvig D."/>
            <person name="Lalanne C."/>
            <person name="Gautier V."/>
            <person name="Ament-Velasquez S.L."/>
            <person name="Kruys A."/>
            <person name="Hutchinson M.I."/>
            <person name="Powell A.J."/>
            <person name="Barry K."/>
            <person name="Miller A.N."/>
            <person name="Grigoriev I.V."/>
            <person name="Debuchy R."/>
            <person name="Gladieux P."/>
            <person name="Thoren M.H."/>
            <person name="Johannesson H."/>
        </authorList>
    </citation>
    <scope>NUCLEOTIDE SEQUENCE</scope>
    <source>
        <strain evidence="2">CBS 990.96</strain>
    </source>
</reference>
<dbReference type="AlphaFoldDB" id="A0AAN7BFQ0"/>
<gene>
    <name evidence="2" type="ORF">QBC38DRAFT_111524</name>
</gene>
<dbReference type="Gene3D" id="3.60.21.10">
    <property type="match status" value="1"/>
</dbReference>
<evidence type="ECO:0000259" key="1">
    <source>
        <dbReference type="Pfam" id="PF00149"/>
    </source>
</evidence>
<dbReference type="CDD" id="cd07379">
    <property type="entry name" value="MPP_239FB"/>
    <property type="match status" value="1"/>
</dbReference>
<dbReference type="PANTHER" id="PTHR12905">
    <property type="entry name" value="METALLOPHOSPHOESTERASE"/>
    <property type="match status" value="1"/>
</dbReference>
<sequence length="310" mass="34292">MFPQKSSSTGLDALLSSRPEPSFFQQFCTSPTLFLARKLYAWHSSRTVLPLQSLPSQPPISVVCLSDTHNHHPSSIPDGDILIHAGDLTNSGTFSELQTAHNWLNTLSHPHKIVITGNHDLLLDPLRGDQTKRDKLGWGDIIYLQDSSATITVANKREIKIYGSPRTPKSGNWAFEYLRSEDIWRNKIPEGVDILVTHGPPKGHLDSFKGLSKGSGCVSLLKEVWMVRPSLHVLGHVHAGRGIEVVAYHDVQKGLEEVVCGRPGLWKIIKGVLRAFWRLKRVEGKTMFVNAAVVGGVRDELGTEAVKVVI</sequence>
<protein>
    <submittedName>
        <fullName evidence="2">Metallo-dependent phosphatase-like protein</fullName>
    </submittedName>
</protein>
<organism evidence="2 3">
    <name type="scientific">Podospora fimiseda</name>
    <dbReference type="NCBI Taxonomy" id="252190"/>
    <lineage>
        <taxon>Eukaryota</taxon>
        <taxon>Fungi</taxon>
        <taxon>Dikarya</taxon>
        <taxon>Ascomycota</taxon>
        <taxon>Pezizomycotina</taxon>
        <taxon>Sordariomycetes</taxon>
        <taxon>Sordariomycetidae</taxon>
        <taxon>Sordariales</taxon>
        <taxon>Podosporaceae</taxon>
        <taxon>Podospora</taxon>
    </lineage>
</organism>
<name>A0AAN7BFQ0_9PEZI</name>
<dbReference type="EMBL" id="MU865510">
    <property type="protein sequence ID" value="KAK4221842.1"/>
    <property type="molecule type" value="Genomic_DNA"/>
</dbReference>
<feature type="domain" description="Calcineurin-like phosphoesterase" evidence="1">
    <location>
        <begin position="77"/>
        <end position="239"/>
    </location>
</feature>
<accession>A0AAN7BFQ0</accession>
<dbReference type="SUPFAM" id="SSF56300">
    <property type="entry name" value="Metallo-dependent phosphatases"/>
    <property type="match status" value="1"/>
</dbReference>
<proteinExistence type="predicted"/>
<dbReference type="Proteomes" id="UP001301958">
    <property type="component" value="Unassembled WGS sequence"/>
</dbReference>
<comment type="caution">
    <text evidence="2">The sequence shown here is derived from an EMBL/GenBank/DDBJ whole genome shotgun (WGS) entry which is preliminary data.</text>
</comment>
<dbReference type="InterPro" id="IPR051693">
    <property type="entry name" value="UPF0046_metallophosphoest"/>
</dbReference>
<dbReference type="InterPro" id="IPR029052">
    <property type="entry name" value="Metallo-depent_PP-like"/>
</dbReference>
<dbReference type="InterPro" id="IPR004843">
    <property type="entry name" value="Calcineurin-like_PHP"/>
</dbReference>
<dbReference type="GO" id="GO:0016787">
    <property type="term" value="F:hydrolase activity"/>
    <property type="evidence" value="ECO:0007669"/>
    <property type="project" value="InterPro"/>
</dbReference>
<dbReference type="Pfam" id="PF00149">
    <property type="entry name" value="Metallophos"/>
    <property type="match status" value="1"/>
</dbReference>
<evidence type="ECO:0000313" key="3">
    <source>
        <dbReference type="Proteomes" id="UP001301958"/>
    </source>
</evidence>
<dbReference type="PANTHER" id="PTHR12905:SF18">
    <property type="entry name" value="ESTER HYDROLASE, PUTATIVE (AFU_ORTHOLOGUE AFUA_4G03130)-RELATED"/>
    <property type="match status" value="1"/>
</dbReference>